<organism evidence="1 2">
    <name type="scientific">Nonomuraea terrae</name>
    <dbReference type="NCBI Taxonomy" id="2530383"/>
    <lineage>
        <taxon>Bacteria</taxon>
        <taxon>Bacillati</taxon>
        <taxon>Actinomycetota</taxon>
        <taxon>Actinomycetes</taxon>
        <taxon>Streptosporangiales</taxon>
        <taxon>Streptosporangiaceae</taxon>
        <taxon>Nonomuraea</taxon>
    </lineage>
</organism>
<gene>
    <name evidence="1" type="ORF">E1286_46095</name>
</gene>
<name>A0A4R4XGW6_9ACTN</name>
<evidence type="ECO:0000313" key="2">
    <source>
        <dbReference type="Proteomes" id="UP000295302"/>
    </source>
</evidence>
<accession>A0A4R4XGW6</accession>
<dbReference type="EMBL" id="SMKQ01000360">
    <property type="protein sequence ID" value="TDD30188.1"/>
    <property type="molecule type" value="Genomic_DNA"/>
</dbReference>
<dbReference type="RefSeq" id="WP_132623569.1">
    <property type="nucleotide sequence ID" value="NZ_SMKQ01000360.1"/>
</dbReference>
<keyword evidence="2" id="KW-1185">Reference proteome</keyword>
<proteinExistence type="predicted"/>
<sequence length="99" mass="10929">MTGGRWLATTDPSGKLLIGGREVPDHESFRWLHLLLAEPNDLVDAVETNYDHVTITAANRARRLLGVDEQRAEYLFHGGNTKTRLHALGADIFGPRPAA</sequence>
<protein>
    <submittedName>
        <fullName evidence="1">Uncharacterized protein</fullName>
    </submittedName>
</protein>
<comment type="caution">
    <text evidence="1">The sequence shown here is derived from an EMBL/GenBank/DDBJ whole genome shotgun (WGS) entry which is preliminary data.</text>
</comment>
<evidence type="ECO:0000313" key="1">
    <source>
        <dbReference type="EMBL" id="TDD30188.1"/>
    </source>
</evidence>
<dbReference type="AlphaFoldDB" id="A0A4R4XGW6"/>
<dbReference type="Proteomes" id="UP000295302">
    <property type="component" value="Unassembled WGS sequence"/>
</dbReference>
<reference evidence="1 2" key="1">
    <citation type="submission" date="2019-03" db="EMBL/GenBank/DDBJ databases">
        <title>Draft genome sequences of novel Actinobacteria.</title>
        <authorList>
            <person name="Sahin N."/>
            <person name="Ay H."/>
            <person name="Saygin H."/>
        </authorList>
    </citation>
    <scope>NUCLEOTIDE SEQUENCE [LARGE SCALE GENOMIC DNA]</scope>
    <source>
        <strain evidence="1 2">CH32</strain>
    </source>
</reference>